<evidence type="ECO:0000256" key="3">
    <source>
        <dbReference type="ARBA" id="ARBA00022737"/>
    </source>
</evidence>
<dbReference type="InterPro" id="IPR001680">
    <property type="entry name" value="WD40_rpt"/>
</dbReference>
<organism evidence="7 8">
    <name type="scientific">Psylliodes chrysocephalus</name>
    <dbReference type="NCBI Taxonomy" id="3402493"/>
    <lineage>
        <taxon>Eukaryota</taxon>
        <taxon>Metazoa</taxon>
        <taxon>Ecdysozoa</taxon>
        <taxon>Arthropoda</taxon>
        <taxon>Hexapoda</taxon>
        <taxon>Insecta</taxon>
        <taxon>Pterygota</taxon>
        <taxon>Neoptera</taxon>
        <taxon>Endopterygota</taxon>
        <taxon>Coleoptera</taxon>
        <taxon>Polyphaga</taxon>
        <taxon>Cucujiformia</taxon>
        <taxon>Chrysomeloidea</taxon>
        <taxon>Chrysomelidae</taxon>
        <taxon>Galerucinae</taxon>
        <taxon>Alticini</taxon>
        <taxon>Psylliodes</taxon>
    </lineage>
</organism>
<dbReference type="PANTHER" id="PTHR19865:SF0">
    <property type="entry name" value="U3 SMALL NUCLEOLAR RNA-INTERACTING PROTEIN 2"/>
    <property type="match status" value="1"/>
</dbReference>
<name>A0A9P0G5N7_9CUCU</name>
<feature type="region of interest" description="Disordered" evidence="6">
    <location>
        <begin position="1"/>
        <end position="71"/>
    </location>
</feature>
<dbReference type="GO" id="GO:0032040">
    <property type="term" value="C:small-subunit processome"/>
    <property type="evidence" value="ECO:0007669"/>
    <property type="project" value="TreeGrafter"/>
</dbReference>
<keyword evidence="8" id="KW-1185">Reference proteome</keyword>
<dbReference type="EMBL" id="OV651822">
    <property type="protein sequence ID" value="CAH1100863.1"/>
    <property type="molecule type" value="Genomic_DNA"/>
</dbReference>
<evidence type="ECO:0000256" key="1">
    <source>
        <dbReference type="ARBA" id="ARBA00004123"/>
    </source>
</evidence>
<dbReference type="OrthoDB" id="189968at2759"/>
<keyword evidence="2 5" id="KW-0853">WD repeat</keyword>
<accession>A0A9P0G5N7</accession>
<dbReference type="InterPro" id="IPR039241">
    <property type="entry name" value="Rrp9-like"/>
</dbReference>
<dbReference type="GO" id="GO:0034511">
    <property type="term" value="F:U3 snoRNA binding"/>
    <property type="evidence" value="ECO:0007669"/>
    <property type="project" value="InterPro"/>
</dbReference>
<dbReference type="PROSITE" id="PS50082">
    <property type="entry name" value="WD_REPEATS_2"/>
    <property type="match status" value="4"/>
</dbReference>
<dbReference type="AlphaFoldDB" id="A0A9P0G5N7"/>
<feature type="compositionally biased region" description="Basic residues" evidence="6">
    <location>
        <begin position="19"/>
        <end position="34"/>
    </location>
</feature>
<dbReference type="PRINTS" id="PR00320">
    <property type="entry name" value="GPROTEINBRPT"/>
</dbReference>
<keyword evidence="4" id="KW-0539">Nucleus</keyword>
<dbReference type="PROSITE" id="PS50294">
    <property type="entry name" value="WD_REPEATS_REGION"/>
    <property type="match status" value="3"/>
</dbReference>
<dbReference type="SMART" id="SM00320">
    <property type="entry name" value="WD40"/>
    <property type="match status" value="7"/>
</dbReference>
<sequence>MPPATMSFFIKGKQQNGLKRSKYSTTKNKKRKIVSKPSKSKKDEEITSSEDEDLINDKISEASLSEDENETAQEKKVRLAKIYLEEIEKEERARREDKEIDESVIARRLNEDYLKETGKLRLIIADKYKTVDQDNIKTLKCREQHKSITCLCVSSDDEYIFVGSKDGVVVKYSLSDNKRIGVIPFIKSPGSEVTGHSSEILSVAISSDNKYLAVGTKSSDIHIWDPSTFKFIKKFTGHKNAITGLCFRKDTHTLYSCSKDRTAKVWSLDEMAYVETLFGHQDGISSVDSLYKDRLVSSGGRDLRLWKITEETQLIFNGHVGNIDNVKFINEETFVSGGDDGQICIWSMMRKKPLCVINNAHGLDLNTKQPLWITAVTAHHNTDLLASGSQDGFIRLWKLENNFKNHKLIMKVPVEGFINCLQFTSDGRRLLVGVSKEHRYGRWSTVPTARNCVVVIPFLLS</sequence>
<keyword evidence="3" id="KW-0677">Repeat</keyword>
<dbReference type="InterPro" id="IPR020472">
    <property type="entry name" value="WD40_PAC1"/>
</dbReference>
<protein>
    <recommendedName>
        <fullName evidence="9">U3 small nucleolar RNA-interacting protein 2</fullName>
    </recommendedName>
</protein>
<evidence type="ECO:0000256" key="4">
    <source>
        <dbReference type="ARBA" id="ARBA00023242"/>
    </source>
</evidence>
<evidence type="ECO:0000256" key="6">
    <source>
        <dbReference type="SAM" id="MobiDB-lite"/>
    </source>
</evidence>
<feature type="repeat" description="WD" evidence="5">
    <location>
        <begin position="316"/>
        <end position="348"/>
    </location>
</feature>
<feature type="repeat" description="WD" evidence="5">
    <location>
        <begin position="235"/>
        <end position="276"/>
    </location>
</feature>
<dbReference type="Gene3D" id="2.130.10.10">
    <property type="entry name" value="YVTN repeat-like/Quinoprotein amine dehydrogenase"/>
    <property type="match status" value="1"/>
</dbReference>
<proteinExistence type="predicted"/>
<dbReference type="PANTHER" id="PTHR19865">
    <property type="entry name" value="U3 SMALL NUCLEOLAR RNA INTERACTING PROTEIN 2"/>
    <property type="match status" value="1"/>
</dbReference>
<evidence type="ECO:0000313" key="8">
    <source>
        <dbReference type="Proteomes" id="UP001153636"/>
    </source>
</evidence>
<dbReference type="SUPFAM" id="SSF50978">
    <property type="entry name" value="WD40 repeat-like"/>
    <property type="match status" value="1"/>
</dbReference>
<dbReference type="FunFam" id="2.130.10.10:FF:000509">
    <property type="entry name" value="U3 small nucleolar RNA-interacting protein"/>
    <property type="match status" value="1"/>
</dbReference>
<evidence type="ECO:0000256" key="2">
    <source>
        <dbReference type="ARBA" id="ARBA00022574"/>
    </source>
</evidence>
<gene>
    <name evidence="7" type="ORF">PSYICH_LOCUS2011</name>
</gene>
<dbReference type="Proteomes" id="UP001153636">
    <property type="component" value="Chromosome 10"/>
</dbReference>
<dbReference type="Pfam" id="PF00400">
    <property type="entry name" value="WD40"/>
    <property type="match status" value="6"/>
</dbReference>
<evidence type="ECO:0000256" key="5">
    <source>
        <dbReference type="PROSITE-ProRule" id="PRU00221"/>
    </source>
</evidence>
<feature type="repeat" description="WD" evidence="5">
    <location>
        <begin position="373"/>
        <end position="407"/>
    </location>
</feature>
<dbReference type="CDD" id="cd00200">
    <property type="entry name" value="WD40"/>
    <property type="match status" value="1"/>
</dbReference>
<evidence type="ECO:0008006" key="9">
    <source>
        <dbReference type="Google" id="ProtNLM"/>
    </source>
</evidence>
<dbReference type="InterPro" id="IPR036322">
    <property type="entry name" value="WD40_repeat_dom_sf"/>
</dbReference>
<evidence type="ECO:0000313" key="7">
    <source>
        <dbReference type="EMBL" id="CAH1100863.1"/>
    </source>
</evidence>
<feature type="repeat" description="WD" evidence="5">
    <location>
        <begin position="193"/>
        <end position="234"/>
    </location>
</feature>
<comment type="subcellular location">
    <subcellularLocation>
        <location evidence="1">Nucleus</location>
    </subcellularLocation>
</comment>
<reference evidence="7" key="1">
    <citation type="submission" date="2022-01" db="EMBL/GenBank/DDBJ databases">
        <authorList>
            <person name="King R."/>
        </authorList>
    </citation>
    <scope>NUCLEOTIDE SEQUENCE</scope>
</reference>
<dbReference type="InterPro" id="IPR015943">
    <property type="entry name" value="WD40/YVTN_repeat-like_dom_sf"/>
</dbReference>